<dbReference type="Pfam" id="PF19296">
    <property type="entry name" value="RelA_AH_RIS"/>
    <property type="match status" value="1"/>
</dbReference>
<dbReference type="CDD" id="cd04876">
    <property type="entry name" value="ACT_RelA-SpoT"/>
    <property type="match status" value="1"/>
</dbReference>
<dbReference type="GO" id="GO:0042594">
    <property type="term" value="P:response to starvation"/>
    <property type="evidence" value="ECO:0007669"/>
    <property type="project" value="TreeGrafter"/>
</dbReference>
<organism evidence="9 10">
    <name type="scientific">Pseudomonas gingeri</name>
    <dbReference type="NCBI Taxonomy" id="117681"/>
    <lineage>
        <taxon>Bacteria</taxon>
        <taxon>Pseudomonadati</taxon>
        <taxon>Pseudomonadota</taxon>
        <taxon>Gammaproteobacteria</taxon>
        <taxon>Pseudomonadales</taxon>
        <taxon>Pseudomonadaceae</taxon>
        <taxon>Pseudomonas</taxon>
    </lineage>
</organism>
<evidence type="ECO:0000313" key="10">
    <source>
        <dbReference type="Proteomes" id="UP000539985"/>
    </source>
</evidence>
<evidence type="ECO:0000259" key="7">
    <source>
        <dbReference type="PROSITE" id="PS51671"/>
    </source>
</evidence>
<dbReference type="GO" id="GO:0015949">
    <property type="term" value="P:nucleobase-containing small molecule interconversion"/>
    <property type="evidence" value="ECO:0007669"/>
    <property type="project" value="UniProtKB-ARBA"/>
</dbReference>
<dbReference type="GO" id="GO:0015969">
    <property type="term" value="P:guanosine tetraphosphate metabolic process"/>
    <property type="evidence" value="ECO:0007669"/>
    <property type="project" value="InterPro"/>
</dbReference>
<comment type="caution">
    <text evidence="9">The sequence shown here is derived from an EMBL/GenBank/DDBJ whole genome shotgun (WGS) entry which is preliminary data.</text>
</comment>
<dbReference type="InterPro" id="IPR004811">
    <property type="entry name" value="RelA/Spo_fam"/>
</dbReference>
<evidence type="ECO:0000313" key="9">
    <source>
        <dbReference type="EMBL" id="NWB98483.1"/>
    </source>
</evidence>
<evidence type="ECO:0000256" key="2">
    <source>
        <dbReference type="ARBA" id="ARBA00025704"/>
    </source>
</evidence>
<dbReference type="GO" id="GO:0016301">
    <property type="term" value="F:kinase activity"/>
    <property type="evidence" value="ECO:0007669"/>
    <property type="project" value="UniProtKB-KW"/>
</dbReference>
<name>A0A7Y7XEN0_9PSED</name>
<keyword evidence="9" id="KW-0808">Transferase</keyword>
<evidence type="ECO:0000256" key="5">
    <source>
        <dbReference type="ARBA" id="ARBA00033308"/>
    </source>
</evidence>
<accession>A0A7Y7XEN0</accession>
<comment type="pathway">
    <text evidence="2">Purine metabolism.</text>
</comment>
<dbReference type="InterPro" id="IPR012675">
    <property type="entry name" value="Beta-grasp_dom_sf"/>
</dbReference>
<dbReference type="InterPro" id="IPR004095">
    <property type="entry name" value="TGS"/>
</dbReference>
<dbReference type="Gene3D" id="3.30.70.260">
    <property type="match status" value="1"/>
</dbReference>
<dbReference type="SUPFAM" id="SSF81301">
    <property type="entry name" value="Nucleotidyltransferase"/>
    <property type="match status" value="1"/>
</dbReference>
<comment type="function">
    <text evidence="6">In eubacteria ppGpp (guanosine 3'-diphosphate 5'-diphosphate) is a mediator of the stringent response that coordinates a variety of cellular activities in response to changes in nutritional abundance.</text>
</comment>
<dbReference type="SUPFAM" id="SSF81271">
    <property type="entry name" value="TGS-like"/>
    <property type="match status" value="1"/>
</dbReference>
<dbReference type="NCBIfam" id="TIGR00691">
    <property type="entry name" value="spoT_relA"/>
    <property type="match status" value="1"/>
</dbReference>
<feature type="domain" description="TGS" evidence="8">
    <location>
        <begin position="414"/>
        <end position="475"/>
    </location>
</feature>
<dbReference type="SMART" id="SM00954">
    <property type="entry name" value="RelA_SpoT"/>
    <property type="match status" value="1"/>
</dbReference>
<comment type="similarity">
    <text evidence="6">Belongs to the relA/spoT family.</text>
</comment>
<dbReference type="Pfam" id="PF04607">
    <property type="entry name" value="RelA_SpoT"/>
    <property type="match status" value="1"/>
</dbReference>
<dbReference type="Gene3D" id="1.10.3210.10">
    <property type="entry name" value="Hypothetical protein af1432"/>
    <property type="match status" value="1"/>
</dbReference>
<protein>
    <recommendedName>
        <fullName evidence="1">GTP pyrophosphokinase</fullName>
    </recommendedName>
    <alternativeName>
        <fullName evidence="4">(p)ppGpp synthase</fullName>
    </alternativeName>
    <alternativeName>
        <fullName evidence="3">ATP:GTP 3'-pyrophosphotransferase</fullName>
    </alternativeName>
    <alternativeName>
        <fullName evidence="5">ppGpp synthase I</fullName>
    </alternativeName>
</protein>
<dbReference type="NCBIfam" id="NF008124">
    <property type="entry name" value="PRK10872.1"/>
    <property type="match status" value="1"/>
</dbReference>
<dbReference type="AlphaFoldDB" id="A0A7Y7XEN0"/>
<dbReference type="SUPFAM" id="SSF55021">
    <property type="entry name" value="ACT-like"/>
    <property type="match status" value="1"/>
</dbReference>
<dbReference type="Gene3D" id="3.10.20.30">
    <property type="match status" value="1"/>
</dbReference>
<dbReference type="GO" id="GO:0005886">
    <property type="term" value="C:plasma membrane"/>
    <property type="evidence" value="ECO:0007669"/>
    <property type="project" value="TreeGrafter"/>
</dbReference>
<dbReference type="Pfam" id="PF13291">
    <property type="entry name" value="ACT_4"/>
    <property type="match status" value="1"/>
</dbReference>
<evidence type="ECO:0000256" key="3">
    <source>
        <dbReference type="ARBA" id="ARBA00029754"/>
    </source>
</evidence>
<dbReference type="InterPro" id="IPR007685">
    <property type="entry name" value="RelA_SpoT"/>
</dbReference>
<dbReference type="PANTHER" id="PTHR21262">
    <property type="entry name" value="GUANOSINE-3',5'-BIS DIPHOSPHATE 3'-PYROPHOSPHOHYDROLASE"/>
    <property type="match status" value="1"/>
</dbReference>
<dbReference type="EMBL" id="JACAQB010000011">
    <property type="protein sequence ID" value="NWB98483.1"/>
    <property type="molecule type" value="Genomic_DNA"/>
</dbReference>
<feature type="domain" description="ACT" evidence="7">
    <location>
        <begin position="671"/>
        <end position="746"/>
    </location>
</feature>
<reference evidence="9 10" key="1">
    <citation type="submission" date="2020-04" db="EMBL/GenBank/DDBJ databases">
        <title>Molecular characterization of pseudomonads from Agaricus bisporus reveal novel blotch 2 pathogens in Western Europe.</title>
        <authorList>
            <person name="Taparia T."/>
            <person name="Krijger M."/>
            <person name="Haynes E."/>
            <person name="Elpinstone J.G."/>
            <person name="Noble R."/>
            <person name="Van Der Wolf J."/>
        </authorList>
    </citation>
    <scope>NUCLEOTIDE SEQUENCE [LARGE SCALE GENOMIC DNA]</scope>
    <source>
        <strain evidence="9 10">H7001</strain>
    </source>
</reference>
<dbReference type="CDD" id="cd05399">
    <property type="entry name" value="NT_Rel-Spo_like"/>
    <property type="match status" value="1"/>
</dbReference>
<sequence length="747" mass="83681">MVQVRAHQPINTDGSINLEAWLDHTVSVDLALDREALKQACEYARLAEQQTNAAQNLWPEGGSSFSTGLEIAEILADLKLDQDSLVAAVLYRCVREGQIPLTAVSQKFGPVVAKLIDGVLRMAAISASLSPRQSQVLGSQTQVENLRKMLVAMVDDVRVALIKLAERTCAIRAVKTADDEKRNRVAREVFDIYAPLAHRLGIGHIKWELEDLSFRYLEPDQYKQIAKLLHERRLDRERFIGEVMNQLENELLATGVKADISGRAKHIYSIWRKMQRKGLEFSQIYDVRAVRVLVPEMRDCYTALGIVHTLWRHIPKEFDDYIANPKENGYRSLHTAVIGPEGKVLEVQIRTHAMHEEAELGVCAHWKYKGTDVKSGSNHYEEKISWLRQVLEWHEELGDIGGLAEQLRVDIEPDRVYIFTPDGHAIDLPKGATPLDFAYRVHTEIGHNCRGAKINGRIVPLNYSLQTGEQVEIITSKQGTPSRDWLNSNLGYITTSRARAKIVHWFKLQARDQNVAAGKTLLERELARLGLPQVDFDKLADKANMKTAEDMFAALGAGDLRLAQLVNSAQQLVEPERGNEQMELIPRKATGYKPGKRGDIQIQGVGNLMTQMAGCCQPLPGDAIVGYITQGRGVSIHRQDCAAVLQLSGREPERIIQVSWGPVPVSTYPVDIIIRAYDRSGLLRDVSQVLLNERINVLAVNTRSNKEDNTALMSLTIEIPGLDALGRLLGRISQLPNIIETRRNRTP</sequence>
<dbReference type="PROSITE" id="PS51671">
    <property type="entry name" value="ACT"/>
    <property type="match status" value="1"/>
</dbReference>
<dbReference type="InterPro" id="IPR043519">
    <property type="entry name" value="NT_sf"/>
</dbReference>
<dbReference type="InterPro" id="IPR002912">
    <property type="entry name" value="ACT_dom"/>
</dbReference>
<dbReference type="InterPro" id="IPR033655">
    <property type="entry name" value="TGS_RelA/SpoT"/>
</dbReference>
<dbReference type="Gene3D" id="3.30.460.10">
    <property type="entry name" value="Beta Polymerase, domain 2"/>
    <property type="match status" value="1"/>
</dbReference>
<dbReference type="Pfam" id="PF02824">
    <property type="entry name" value="TGS"/>
    <property type="match status" value="1"/>
</dbReference>
<dbReference type="CDD" id="cd01668">
    <property type="entry name" value="TGS_RSH"/>
    <property type="match status" value="1"/>
</dbReference>
<dbReference type="FunFam" id="3.30.460.10:FF:000001">
    <property type="entry name" value="GTP pyrophosphokinase RelA"/>
    <property type="match status" value="1"/>
</dbReference>
<evidence type="ECO:0000256" key="4">
    <source>
        <dbReference type="ARBA" id="ARBA00032407"/>
    </source>
</evidence>
<gene>
    <name evidence="9" type="primary">relA</name>
    <name evidence="9" type="ORF">HX882_21520</name>
</gene>
<dbReference type="RefSeq" id="WP_177095562.1">
    <property type="nucleotide sequence ID" value="NZ_JACAOS010000041.1"/>
</dbReference>
<evidence type="ECO:0000256" key="1">
    <source>
        <dbReference type="ARBA" id="ARBA00019852"/>
    </source>
</evidence>
<dbReference type="GO" id="GO:0008893">
    <property type="term" value="F:guanosine-3',5'-bis(diphosphate) 3'-diphosphatase activity"/>
    <property type="evidence" value="ECO:0007669"/>
    <property type="project" value="TreeGrafter"/>
</dbReference>
<dbReference type="InterPro" id="IPR045865">
    <property type="entry name" value="ACT-like_dom_sf"/>
</dbReference>
<dbReference type="InterPro" id="IPR012676">
    <property type="entry name" value="TGS-like"/>
</dbReference>
<evidence type="ECO:0000259" key="8">
    <source>
        <dbReference type="PROSITE" id="PS51880"/>
    </source>
</evidence>
<proteinExistence type="inferred from homology"/>
<dbReference type="PANTHER" id="PTHR21262:SF31">
    <property type="entry name" value="GTP PYROPHOSPHOKINASE"/>
    <property type="match status" value="1"/>
</dbReference>
<dbReference type="FunFam" id="3.10.20.30:FF:000002">
    <property type="entry name" value="GTP pyrophosphokinase (RelA/SpoT)"/>
    <property type="match status" value="1"/>
</dbReference>
<dbReference type="SUPFAM" id="SSF109604">
    <property type="entry name" value="HD-domain/PDEase-like"/>
    <property type="match status" value="1"/>
</dbReference>
<keyword evidence="9" id="KW-0418">Kinase</keyword>
<dbReference type="Pfam" id="PF13328">
    <property type="entry name" value="HD_4"/>
    <property type="match status" value="1"/>
</dbReference>
<dbReference type="GO" id="GO:0008728">
    <property type="term" value="F:GTP diphosphokinase activity"/>
    <property type="evidence" value="ECO:0007669"/>
    <property type="project" value="TreeGrafter"/>
</dbReference>
<dbReference type="Proteomes" id="UP000539985">
    <property type="component" value="Unassembled WGS sequence"/>
</dbReference>
<dbReference type="InterPro" id="IPR045600">
    <property type="entry name" value="RelA/SpoT_AH_RIS"/>
</dbReference>
<evidence type="ECO:0000256" key="6">
    <source>
        <dbReference type="RuleBase" id="RU003847"/>
    </source>
</evidence>
<dbReference type="PROSITE" id="PS51880">
    <property type="entry name" value="TGS"/>
    <property type="match status" value="1"/>
</dbReference>